<evidence type="ECO:0000313" key="3">
    <source>
        <dbReference type="Proteomes" id="UP000243797"/>
    </source>
</evidence>
<evidence type="ECO:0000256" key="1">
    <source>
        <dbReference type="SAM" id="MobiDB-lite"/>
    </source>
</evidence>
<keyword evidence="3" id="KW-1185">Reference proteome</keyword>
<proteinExistence type="predicted"/>
<comment type="caution">
    <text evidence="2">The sequence shown here is derived from an EMBL/GenBank/DDBJ whole genome shotgun (WGS) entry which is preliminary data.</text>
</comment>
<dbReference type="OrthoDB" id="10475825at2759"/>
<sequence>MAYHSSYSTDHYHNVSSQAPTPPGNDVAHDRGRSSSGIVRPVVVHDERDSSTSIGQRSFGNIYAQKRPSQGSDEYDRSSTSARTSQSTQAPRKTLPPTPPRSSPSSPSPSRSQRTSPRTQTTVPAYERCFTPPLDTNKKALPLPGTMSSSQSKQNSPVKTRNRSRQGRRRAPPSRPASNKVGNFFKSMFTKRNIDHDSFERIEDRHWTE</sequence>
<name>A0A2K1QZC5_9PEZI</name>
<feature type="compositionally biased region" description="Polar residues" evidence="1">
    <location>
        <begin position="1"/>
        <end position="19"/>
    </location>
</feature>
<dbReference type="Proteomes" id="UP000243797">
    <property type="component" value="Unassembled WGS sequence"/>
</dbReference>
<dbReference type="InParanoid" id="A0A2K1QZC5"/>
<feature type="region of interest" description="Disordered" evidence="1">
    <location>
        <begin position="1"/>
        <end position="209"/>
    </location>
</feature>
<feature type="compositionally biased region" description="Low complexity" evidence="1">
    <location>
        <begin position="103"/>
        <end position="122"/>
    </location>
</feature>
<evidence type="ECO:0000313" key="2">
    <source>
        <dbReference type="EMBL" id="PNS20273.1"/>
    </source>
</evidence>
<organism evidence="2 3">
    <name type="scientific">Sphaceloma murrayae</name>
    <dbReference type="NCBI Taxonomy" id="2082308"/>
    <lineage>
        <taxon>Eukaryota</taxon>
        <taxon>Fungi</taxon>
        <taxon>Dikarya</taxon>
        <taxon>Ascomycota</taxon>
        <taxon>Pezizomycotina</taxon>
        <taxon>Dothideomycetes</taxon>
        <taxon>Dothideomycetidae</taxon>
        <taxon>Myriangiales</taxon>
        <taxon>Elsinoaceae</taxon>
        <taxon>Sphaceloma</taxon>
    </lineage>
</organism>
<reference evidence="2 3" key="1">
    <citation type="submission" date="2017-06" db="EMBL/GenBank/DDBJ databases">
        <title>Draft genome sequence of a variant of Elsinoe murrayae.</title>
        <authorList>
            <person name="Cheng Q."/>
        </authorList>
    </citation>
    <scope>NUCLEOTIDE SEQUENCE [LARGE SCALE GENOMIC DNA]</scope>
    <source>
        <strain evidence="2 3">CQ-2017a</strain>
    </source>
</reference>
<dbReference type="EMBL" id="NKHZ01000025">
    <property type="protein sequence ID" value="PNS20273.1"/>
    <property type="molecule type" value="Genomic_DNA"/>
</dbReference>
<dbReference type="AlphaFoldDB" id="A0A2K1QZC5"/>
<protein>
    <submittedName>
        <fullName evidence="2">Uncharacterized protein</fullName>
    </submittedName>
</protein>
<feature type="compositionally biased region" description="Basic and acidic residues" evidence="1">
    <location>
        <begin position="192"/>
        <end position="209"/>
    </location>
</feature>
<gene>
    <name evidence="2" type="ORF">CAC42_5723</name>
</gene>
<feature type="compositionally biased region" description="Low complexity" evidence="1">
    <location>
        <begin position="78"/>
        <end position="90"/>
    </location>
</feature>
<feature type="compositionally biased region" description="Basic residues" evidence="1">
    <location>
        <begin position="160"/>
        <end position="172"/>
    </location>
</feature>
<accession>A0A2K1QZC5</accession>
<feature type="compositionally biased region" description="Polar residues" evidence="1">
    <location>
        <begin position="146"/>
        <end position="159"/>
    </location>
</feature>